<evidence type="ECO:0000256" key="1">
    <source>
        <dbReference type="SAM" id="MobiDB-lite"/>
    </source>
</evidence>
<feature type="compositionally biased region" description="Polar residues" evidence="1">
    <location>
        <begin position="1"/>
        <end position="13"/>
    </location>
</feature>
<feature type="transmembrane region" description="Helical" evidence="2">
    <location>
        <begin position="77"/>
        <end position="98"/>
    </location>
</feature>
<sequence length="293" mass="30587">MSAQLTTAGTRTASRPPGPSDRRRVIRFGVDYWHDHPQRSVETAGRQVLMTGRALLELITSIVRRRFPWQEFVRQCAFMAGVSATPTLLVAVPIAVVVSIQIGSLVSQVGATTFIGAVNGLGIIRQGAPLVTSLMIAGAVGSSICADLGSRTIREEIDAMTVMGVDPVRRLVAPRLAAAVLVSTLLCGLVVFVGFATGYAFNVYMQSGTPGSYIRTFASFAVAADLVVAMIKAAIFGALAAIIACDTGLHARGGPAGVADAVNSAVVNSAIILFGANILITQMYATVLPSKVL</sequence>
<keyword evidence="2" id="KW-0812">Transmembrane</keyword>
<dbReference type="InterPro" id="IPR030802">
    <property type="entry name" value="Permease_MalE"/>
</dbReference>
<dbReference type="RefSeq" id="WP_025347839.1">
    <property type="nucleotide sequence ID" value="NZ_CP006850.1"/>
</dbReference>
<dbReference type="Pfam" id="PF02405">
    <property type="entry name" value="MlaE"/>
    <property type="match status" value="1"/>
</dbReference>
<proteinExistence type="predicted"/>
<feature type="transmembrane region" description="Helical" evidence="2">
    <location>
        <begin position="221"/>
        <end position="244"/>
    </location>
</feature>
<keyword evidence="2" id="KW-1133">Transmembrane helix</keyword>
<dbReference type="PATRIC" id="fig|1415166.3.peg.1546"/>
<feature type="transmembrane region" description="Helical" evidence="2">
    <location>
        <begin position="130"/>
        <end position="150"/>
    </location>
</feature>
<keyword evidence="2" id="KW-0472">Membrane</keyword>
<feature type="region of interest" description="Disordered" evidence="1">
    <location>
        <begin position="1"/>
        <end position="21"/>
    </location>
</feature>
<dbReference type="Proteomes" id="UP000019150">
    <property type="component" value="Chromosome"/>
</dbReference>
<dbReference type="OrthoDB" id="5243306at2"/>
<dbReference type="STRING" id="1415166.NONO_c15220"/>
<organism evidence="3 4">
    <name type="scientific">Nocardia nova SH22a</name>
    <dbReference type="NCBI Taxonomy" id="1415166"/>
    <lineage>
        <taxon>Bacteria</taxon>
        <taxon>Bacillati</taxon>
        <taxon>Actinomycetota</taxon>
        <taxon>Actinomycetes</taxon>
        <taxon>Mycobacteriales</taxon>
        <taxon>Nocardiaceae</taxon>
        <taxon>Nocardia</taxon>
    </lineage>
</organism>
<dbReference type="AlphaFoldDB" id="W5TBH7"/>
<name>W5TBH7_9NOCA</name>
<dbReference type="PANTHER" id="PTHR30188:SF4">
    <property type="entry name" value="PROTEIN TRIGALACTOSYLDIACYLGLYCEROL 1, CHLOROPLASTIC"/>
    <property type="match status" value="1"/>
</dbReference>
<gene>
    <name evidence="3" type="primary">yrbE4A</name>
    <name evidence="3" type="ORF">NONO_c15220</name>
</gene>
<dbReference type="GO" id="GO:0005548">
    <property type="term" value="F:phospholipid transporter activity"/>
    <property type="evidence" value="ECO:0007669"/>
    <property type="project" value="TreeGrafter"/>
</dbReference>
<evidence type="ECO:0000256" key="2">
    <source>
        <dbReference type="SAM" id="Phobius"/>
    </source>
</evidence>
<keyword evidence="4" id="KW-1185">Reference proteome</keyword>
<dbReference type="KEGG" id="nno:NONO_c15220"/>
<dbReference type="EMBL" id="CP006850">
    <property type="protein sequence ID" value="AHH16323.1"/>
    <property type="molecule type" value="Genomic_DNA"/>
</dbReference>
<feature type="transmembrane region" description="Helical" evidence="2">
    <location>
        <begin position="265"/>
        <end position="285"/>
    </location>
</feature>
<accession>W5TBH7</accession>
<dbReference type="HOGENOM" id="CLU_045686_2_0_11"/>
<evidence type="ECO:0000313" key="4">
    <source>
        <dbReference type="Proteomes" id="UP000019150"/>
    </source>
</evidence>
<protein>
    <submittedName>
        <fullName evidence="3">YrbE family protein YrbEA</fullName>
    </submittedName>
</protein>
<dbReference type="GO" id="GO:0043190">
    <property type="term" value="C:ATP-binding cassette (ABC) transporter complex"/>
    <property type="evidence" value="ECO:0007669"/>
    <property type="project" value="InterPro"/>
</dbReference>
<dbReference type="PANTHER" id="PTHR30188">
    <property type="entry name" value="ABC TRANSPORTER PERMEASE PROTEIN-RELATED"/>
    <property type="match status" value="1"/>
</dbReference>
<reference evidence="3 4" key="1">
    <citation type="journal article" date="2014" name="Appl. Environ. Microbiol.">
        <title>Insights into the Microbial Degradation of Rubber and Gutta-Percha by Analysis of the Complete Genome of Nocardia nova SH22a.</title>
        <authorList>
            <person name="Luo Q."/>
            <person name="Hiessl S."/>
            <person name="Poehlein A."/>
            <person name="Daniel R."/>
            <person name="Steinbuchel A."/>
        </authorList>
    </citation>
    <scope>NUCLEOTIDE SEQUENCE [LARGE SCALE GENOMIC DNA]</scope>
    <source>
        <strain evidence="3">SH22a</strain>
    </source>
</reference>
<dbReference type="eggNOG" id="COG0767">
    <property type="taxonomic scope" value="Bacteria"/>
</dbReference>
<feature type="transmembrane region" description="Helical" evidence="2">
    <location>
        <begin position="176"/>
        <end position="201"/>
    </location>
</feature>
<evidence type="ECO:0000313" key="3">
    <source>
        <dbReference type="EMBL" id="AHH16323.1"/>
    </source>
</evidence>